<accession>X0V8H5</accession>
<dbReference type="GO" id="GO:0016051">
    <property type="term" value="P:carbohydrate biosynthetic process"/>
    <property type="evidence" value="ECO:0007669"/>
    <property type="project" value="InterPro"/>
</dbReference>
<dbReference type="Gene3D" id="3.20.20.70">
    <property type="entry name" value="Aldolase class I"/>
    <property type="match status" value="1"/>
</dbReference>
<reference evidence="2" key="1">
    <citation type="journal article" date="2014" name="Front. Microbiol.">
        <title>High frequency of phylogenetically diverse reductive dehalogenase-homologous genes in deep subseafloor sedimentary metagenomes.</title>
        <authorList>
            <person name="Kawai M."/>
            <person name="Futagami T."/>
            <person name="Toyoda A."/>
            <person name="Takaki Y."/>
            <person name="Nishi S."/>
            <person name="Hori S."/>
            <person name="Arai W."/>
            <person name="Tsubouchi T."/>
            <person name="Morono Y."/>
            <person name="Uchiyama I."/>
            <person name="Ito T."/>
            <person name="Fujiyama A."/>
            <person name="Inagaki F."/>
            <person name="Takami H."/>
        </authorList>
    </citation>
    <scope>NUCLEOTIDE SEQUENCE</scope>
    <source>
        <strain evidence="2">Expedition CK06-06</strain>
    </source>
</reference>
<dbReference type="EMBL" id="BARS01025745">
    <property type="protein sequence ID" value="GAG07672.1"/>
    <property type="molecule type" value="Genomic_DNA"/>
</dbReference>
<dbReference type="Pfam" id="PF03102">
    <property type="entry name" value="NeuB"/>
    <property type="match status" value="1"/>
</dbReference>
<evidence type="ECO:0000259" key="1">
    <source>
        <dbReference type="Pfam" id="PF03102"/>
    </source>
</evidence>
<dbReference type="AlphaFoldDB" id="X0V8H5"/>
<dbReference type="InterPro" id="IPR013132">
    <property type="entry name" value="PseI/NeuA/B-like_N"/>
</dbReference>
<feature type="non-terminal residue" evidence="2">
    <location>
        <position position="147"/>
    </location>
</feature>
<protein>
    <recommendedName>
        <fullName evidence="1">PseI/NeuA/B-like domain-containing protein</fullName>
    </recommendedName>
</protein>
<dbReference type="SUPFAM" id="SSF51569">
    <property type="entry name" value="Aldolase"/>
    <property type="match status" value="1"/>
</dbReference>
<dbReference type="InterPro" id="IPR013785">
    <property type="entry name" value="Aldolase_TIM"/>
</dbReference>
<gene>
    <name evidence="2" type="ORF">S01H1_40644</name>
</gene>
<dbReference type="GO" id="GO:0047444">
    <property type="term" value="F:N-acylneuraminate-9-phosphate synthase activity"/>
    <property type="evidence" value="ECO:0007669"/>
    <property type="project" value="TreeGrafter"/>
</dbReference>
<dbReference type="InterPro" id="IPR051690">
    <property type="entry name" value="PseI-like"/>
</dbReference>
<proteinExistence type="predicted"/>
<evidence type="ECO:0000313" key="2">
    <source>
        <dbReference type="EMBL" id="GAG07672.1"/>
    </source>
</evidence>
<feature type="domain" description="PseI/NeuA/B-like" evidence="1">
    <location>
        <begin position="38"/>
        <end position="145"/>
    </location>
</feature>
<organism evidence="2">
    <name type="scientific">marine sediment metagenome</name>
    <dbReference type="NCBI Taxonomy" id="412755"/>
    <lineage>
        <taxon>unclassified sequences</taxon>
        <taxon>metagenomes</taxon>
        <taxon>ecological metagenomes</taxon>
    </lineage>
</organism>
<sequence>MKREMSIAGRKIGDGHPTFVIAEAGINHNGDVNIAKKMIDVAKNSKVDAIKFQTFKAKDFVSNENEKYVYEGQGKTVKEPMLKMFERYEFDEQEWKEIAEYCNSKEIIFFSTPQNTSDLELLMKLGVPAIKVGSDDLVNLPLLEKYS</sequence>
<dbReference type="PANTHER" id="PTHR42966">
    <property type="entry name" value="N-ACETYLNEURAMINATE SYNTHASE"/>
    <property type="match status" value="1"/>
</dbReference>
<dbReference type="PANTHER" id="PTHR42966:SF1">
    <property type="entry name" value="SIALIC ACID SYNTHASE"/>
    <property type="match status" value="1"/>
</dbReference>
<comment type="caution">
    <text evidence="2">The sequence shown here is derived from an EMBL/GenBank/DDBJ whole genome shotgun (WGS) entry which is preliminary data.</text>
</comment>
<name>X0V8H5_9ZZZZ</name>